<dbReference type="EMBL" id="UOGE01000102">
    <property type="protein sequence ID" value="VAX25180.1"/>
    <property type="molecule type" value="Genomic_DNA"/>
</dbReference>
<name>A0A3B1CR67_9ZZZZ</name>
<protein>
    <submittedName>
        <fullName evidence="2">Uncharacterized protein</fullName>
    </submittedName>
</protein>
<sequence>MEKITRWQKKIIISKLKEMGANPQLLSKYEKDGEEGVDDKEWEKARREVLREALLKEDVPLFSVAPLLSQSIQKSPILIWMCDNRKNIAVTCIALGVVMIATDPGALAQRAVATFRWNDSGLWEGFTTIGTWLNWTSSGWAGLVSIIFGSIWGGLAARFFR</sequence>
<feature type="transmembrane region" description="Helical" evidence="1">
    <location>
        <begin position="88"/>
        <end position="107"/>
    </location>
</feature>
<reference evidence="2" key="1">
    <citation type="submission" date="2018-06" db="EMBL/GenBank/DDBJ databases">
        <authorList>
            <person name="Zhirakovskaya E."/>
        </authorList>
    </citation>
    <scope>NUCLEOTIDE SEQUENCE</scope>
</reference>
<evidence type="ECO:0000313" key="2">
    <source>
        <dbReference type="EMBL" id="VAX25180.1"/>
    </source>
</evidence>
<accession>A0A3B1CR67</accession>
<proteinExistence type="predicted"/>
<organism evidence="2">
    <name type="scientific">hydrothermal vent metagenome</name>
    <dbReference type="NCBI Taxonomy" id="652676"/>
    <lineage>
        <taxon>unclassified sequences</taxon>
        <taxon>metagenomes</taxon>
        <taxon>ecological metagenomes</taxon>
    </lineage>
</organism>
<keyword evidence="1" id="KW-0472">Membrane</keyword>
<gene>
    <name evidence="2" type="ORF">MNBD_NITROSPINAE02-2051</name>
</gene>
<feature type="transmembrane region" description="Helical" evidence="1">
    <location>
        <begin position="140"/>
        <end position="160"/>
    </location>
</feature>
<keyword evidence="1" id="KW-1133">Transmembrane helix</keyword>
<keyword evidence="1" id="KW-0812">Transmembrane</keyword>
<dbReference type="AlphaFoldDB" id="A0A3B1CR67"/>
<evidence type="ECO:0000256" key="1">
    <source>
        <dbReference type="SAM" id="Phobius"/>
    </source>
</evidence>